<proteinExistence type="predicted"/>
<dbReference type="AlphaFoldDB" id="A0A382WAL9"/>
<reference evidence="1" key="1">
    <citation type="submission" date="2018-05" db="EMBL/GenBank/DDBJ databases">
        <authorList>
            <person name="Lanie J.A."/>
            <person name="Ng W.-L."/>
            <person name="Kazmierczak K.M."/>
            <person name="Andrzejewski T.M."/>
            <person name="Davidsen T.M."/>
            <person name="Wayne K.J."/>
            <person name="Tettelin H."/>
            <person name="Glass J.I."/>
            <person name="Rusch D."/>
            <person name="Podicherti R."/>
            <person name="Tsui H.-C.T."/>
            <person name="Winkler M.E."/>
        </authorList>
    </citation>
    <scope>NUCLEOTIDE SEQUENCE</scope>
</reference>
<protein>
    <submittedName>
        <fullName evidence="1">Uncharacterized protein</fullName>
    </submittedName>
</protein>
<name>A0A382WAL9_9ZZZZ</name>
<gene>
    <name evidence="1" type="ORF">METZ01_LOCUS408384</name>
</gene>
<dbReference type="EMBL" id="UINC01158149">
    <property type="protein sequence ID" value="SVD55530.1"/>
    <property type="molecule type" value="Genomic_DNA"/>
</dbReference>
<organism evidence="1">
    <name type="scientific">marine metagenome</name>
    <dbReference type="NCBI Taxonomy" id="408172"/>
    <lineage>
        <taxon>unclassified sequences</taxon>
        <taxon>metagenomes</taxon>
        <taxon>ecological metagenomes</taxon>
    </lineage>
</organism>
<sequence length="34" mass="3757">MSATLSQSTSCQLSYTVNRPRYAVFDHLEAVAPL</sequence>
<evidence type="ECO:0000313" key="1">
    <source>
        <dbReference type="EMBL" id="SVD55530.1"/>
    </source>
</evidence>
<accession>A0A382WAL9</accession>